<keyword evidence="2" id="KW-1185">Reference proteome</keyword>
<dbReference type="EMBL" id="CP025491">
    <property type="protein sequence ID" value="AUH72169.1"/>
    <property type="molecule type" value="Genomic_DNA"/>
</dbReference>
<organism evidence="1 2">
    <name type="scientific">Legionella sainthelensi</name>
    <dbReference type="NCBI Taxonomy" id="28087"/>
    <lineage>
        <taxon>Bacteria</taxon>
        <taxon>Pseudomonadati</taxon>
        <taxon>Pseudomonadota</taxon>
        <taxon>Gammaproteobacteria</taxon>
        <taxon>Legionellales</taxon>
        <taxon>Legionellaceae</taxon>
        <taxon>Legionella</taxon>
    </lineage>
</organism>
<evidence type="ECO:0000313" key="2">
    <source>
        <dbReference type="Proteomes" id="UP000234343"/>
    </source>
</evidence>
<dbReference type="KEGG" id="lsh:CAB17_08910"/>
<dbReference type="AlphaFoldDB" id="A0A2H5FKU7"/>
<name>A0A2H5FKU7_9GAMM</name>
<sequence length="114" mass="13351">MPMYNAAIQNAEYILKNLKQNVNKGEIYELKNAVRQLKADLELYFANEAQSYLKEYVQSHEEEIVHTDRAIQKKSILTTLGLFKEINTKQMLIPRPIQKEIVKHAFDDVPSLFR</sequence>
<dbReference type="RefSeq" id="WP_101899809.1">
    <property type="nucleotide sequence ID" value="NZ_CP025491.2"/>
</dbReference>
<reference evidence="1 2" key="1">
    <citation type="submission" date="2017-12" db="EMBL/GenBank/DDBJ databases">
        <title>Legionella sainthelensi LA01-117, whole genome sequence of a clinical isolate from New Zealand.</title>
        <authorList>
            <person name="Cree S.L."/>
            <person name="Slow S."/>
            <person name="Kennedy M.A."/>
            <person name="Murdoch D.R."/>
            <person name="Biggs P.J."/>
            <person name="Anderson T."/>
        </authorList>
    </citation>
    <scope>NUCLEOTIDE SEQUENCE [LARGE SCALE GENOMIC DNA]</scope>
    <source>
        <strain evidence="1 2">LA01-117</strain>
    </source>
</reference>
<evidence type="ECO:0000313" key="1">
    <source>
        <dbReference type="EMBL" id="AUH72169.1"/>
    </source>
</evidence>
<accession>A0A2H5FKU7</accession>
<dbReference type="Proteomes" id="UP000234343">
    <property type="component" value="Chromosome"/>
</dbReference>
<proteinExistence type="predicted"/>
<gene>
    <name evidence="1" type="ORF">CAB17_08910</name>
</gene>
<protein>
    <submittedName>
        <fullName evidence="1">Uncharacterized protein</fullName>
    </submittedName>
</protein>